<evidence type="ECO:0000313" key="3">
    <source>
        <dbReference type="EMBL" id="KAK6952495.1"/>
    </source>
</evidence>
<dbReference type="InterPro" id="IPR046529">
    <property type="entry name" value="DUF6594"/>
</dbReference>
<keyword evidence="1" id="KW-0472">Membrane</keyword>
<evidence type="ECO:0000313" key="4">
    <source>
        <dbReference type="Proteomes" id="UP001369815"/>
    </source>
</evidence>
<dbReference type="PANTHER" id="PTHR34502">
    <property type="entry name" value="DUF6594 DOMAIN-CONTAINING PROTEIN-RELATED"/>
    <property type="match status" value="1"/>
</dbReference>
<feature type="transmembrane region" description="Helical" evidence="1">
    <location>
        <begin position="196"/>
        <end position="218"/>
    </location>
</feature>
<feature type="transmembrane region" description="Helical" evidence="1">
    <location>
        <begin position="224"/>
        <end position="244"/>
    </location>
</feature>
<feature type="domain" description="DUF6594" evidence="2">
    <location>
        <begin position="9"/>
        <end position="263"/>
    </location>
</feature>
<proteinExistence type="predicted"/>
<comment type="caution">
    <text evidence="3">The sequence shown here is derived from an EMBL/GenBank/DDBJ whole genome shotgun (WGS) entry which is preliminary data.</text>
</comment>
<keyword evidence="4" id="KW-1185">Reference proteome</keyword>
<protein>
    <recommendedName>
        <fullName evidence="2">DUF6594 domain-containing protein</fullName>
    </recommendedName>
</protein>
<reference evidence="3 4" key="1">
    <citation type="journal article" date="2024" name="Front Chem Biol">
        <title>Unveiling the potential of Daldinia eschscholtzii MFLUCC 19-0629 through bioactivity and bioinformatics studies for enhanced sustainable agriculture production.</title>
        <authorList>
            <person name="Brooks S."/>
            <person name="Weaver J.A."/>
            <person name="Klomchit A."/>
            <person name="Alharthi S.A."/>
            <person name="Onlamun T."/>
            <person name="Nurani R."/>
            <person name="Vong T.K."/>
            <person name="Alberti F."/>
            <person name="Greco C."/>
        </authorList>
    </citation>
    <scope>NUCLEOTIDE SEQUENCE [LARGE SCALE GENOMIC DNA]</scope>
    <source>
        <strain evidence="3">MFLUCC 19-0629</strain>
    </source>
</reference>
<feature type="transmembrane region" description="Helical" evidence="1">
    <location>
        <begin position="251"/>
        <end position="270"/>
    </location>
</feature>
<keyword evidence="1" id="KW-1133">Transmembrane helix</keyword>
<dbReference type="AlphaFoldDB" id="A0AAX6MIQ2"/>
<dbReference type="EMBL" id="JBANMG010000006">
    <property type="protein sequence ID" value="KAK6952495.1"/>
    <property type="molecule type" value="Genomic_DNA"/>
</dbReference>
<dbReference type="Proteomes" id="UP001369815">
    <property type="component" value="Unassembled WGS sequence"/>
</dbReference>
<organism evidence="3 4">
    <name type="scientific">Daldinia eschscholtzii</name>
    <dbReference type="NCBI Taxonomy" id="292717"/>
    <lineage>
        <taxon>Eukaryota</taxon>
        <taxon>Fungi</taxon>
        <taxon>Dikarya</taxon>
        <taxon>Ascomycota</taxon>
        <taxon>Pezizomycotina</taxon>
        <taxon>Sordariomycetes</taxon>
        <taxon>Xylariomycetidae</taxon>
        <taxon>Xylariales</taxon>
        <taxon>Hypoxylaceae</taxon>
        <taxon>Daldinia</taxon>
    </lineage>
</organism>
<gene>
    <name evidence="3" type="ORF">Daesc_007034</name>
</gene>
<evidence type="ECO:0000259" key="2">
    <source>
        <dbReference type="Pfam" id="PF20237"/>
    </source>
</evidence>
<dbReference type="PANTHER" id="PTHR34502:SF4">
    <property type="entry name" value="DUF6594 DOMAIN-CONTAINING PROTEIN"/>
    <property type="match status" value="1"/>
</dbReference>
<name>A0AAX6MIQ2_9PEZI</name>
<keyword evidence="1" id="KW-0812">Transmembrane</keyword>
<evidence type="ECO:0000256" key="1">
    <source>
        <dbReference type="SAM" id="Phobius"/>
    </source>
</evidence>
<accession>A0AAX6MIQ2</accession>
<dbReference type="Pfam" id="PF20237">
    <property type="entry name" value="DUF6594"/>
    <property type="match status" value="1"/>
</dbReference>
<feature type="transmembrane region" description="Helical" evidence="1">
    <location>
        <begin position="6"/>
        <end position="25"/>
    </location>
</feature>
<sequence length="272" mass="29833">MSSPGFSGYATFSAFIATAPELSIYRTFLALNSRNLLYQQSELLSLEKKFQEFDEYDSKESNLDHLSSSKCWETFAARAAADNPHEAERMEFIKNMQTKIKVYHVDEALLLQSQILELSAPGRRAFGAFRGWFDSERPFVGYGSDLLNNPNDFVALQASIDQDFLSSTLQDLGGRGSRHKTAPEIKYYSAKHVSRTVTASTVFLASLVINGAIIALYAVKDEHVRLGMITIFTSLFATSLAVLADGRRTDIILATAACAAVLVVSVSTSGSG</sequence>